<evidence type="ECO:0000313" key="1">
    <source>
        <dbReference type="EMBL" id="KYC66734.1"/>
    </source>
</evidence>
<evidence type="ECO:0000313" key="2">
    <source>
        <dbReference type="Proteomes" id="UP000075304"/>
    </source>
</evidence>
<name>A0A150KD00_HEYCO</name>
<proteinExistence type="predicted"/>
<protein>
    <submittedName>
        <fullName evidence="1">Uncharacterized protein</fullName>
    </submittedName>
</protein>
<comment type="caution">
    <text evidence="1">The sequence shown here is derived from an EMBL/GenBank/DDBJ whole genome shotgun (WGS) entry which is preliminary data.</text>
</comment>
<dbReference type="PATRIC" id="fig|1398.25.peg.3790"/>
<organism evidence="1 2">
    <name type="scientific">Heyndrickxia coagulans</name>
    <name type="common">Weizmannia coagulans</name>
    <dbReference type="NCBI Taxonomy" id="1398"/>
    <lineage>
        <taxon>Bacteria</taxon>
        <taxon>Bacillati</taxon>
        <taxon>Bacillota</taxon>
        <taxon>Bacilli</taxon>
        <taxon>Bacillales</taxon>
        <taxon>Bacillaceae</taxon>
        <taxon>Heyndrickxia</taxon>
    </lineage>
</organism>
<gene>
    <name evidence="1" type="ORF">B4099_2476</name>
</gene>
<dbReference type="Proteomes" id="UP000075304">
    <property type="component" value="Unassembled WGS sequence"/>
</dbReference>
<dbReference type="EMBL" id="LQYI01000077">
    <property type="protein sequence ID" value="KYC66734.1"/>
    <property type="molecule type" value="Genomic_DNA"/>
</dbReference>
<dbReference type="AlphaFoldDB" id="A0A150KD00"/>
<reference evidence="1 2" key="1">
    <citation type="submission" date="2016-01" db="EMBL/GenBank/DDBJ databases">
        <title>Genome Sequences of Twelve Sporeforming Bacillus Species Isolated from Foods.</title>
        <authorList>
            <person name="Berendsen E.M."/>
            <person name="Wells-Bennik M.H."/>
            <person name="Krawcyk A.O."/>
            <person name="De Jong A."/>
            <person name="Holsappel S."/>
            <person name="Eijlander R.T."/>
            <person name="Kuipers O.P."/>
        </authorList>
    </citation>
    <scope>NUCLEOTIDE SEQUENCE [LARGE SCALE GENOMIC DNA]</scope>
    <source>
        <strain evidence="1 2">B4099</strain>
    </source>
</reference>
<accession>A0A150KD00</accession>
<sequence length="63" mass="6752">MPNEETMLASLENTGIDIIPAAVIPDDIPPKKPLSFSQAAKPSYFPVEKGMAAGPKPGRKKFL</sequence>